<protein>
    <submittedName>
        <fullName evidence="2">Uncharacterized protein</fullName>
    </submittedName>
</protein>
<dbReference type="HOGENOM" id="CLU_2974415_0_0_5"/>
<sequence length="58" mass="5865" precursor="true">MNILRRVAVAFALTATIATATLAQTNTAAPPIPEVSDAALVKSLPGFEEGTVVANGGR</sequence>
<keyword evidence="1" id="KW-0732">Signal</keyword>
<accession>I4YKJ5</accession>
<name>I4YKJ5_9HYPH</name>
<dbReference type="STRING" id="864069.MicloDRAFT_00051990"/>
<feature type="chain" id="PRO_5003697882" evidence="1">
    <location>
        <begin position="24"/>
        <end position="58"/>
    </location>
</feature>
<dbReference type="Proteomes" id="UP000003947">
    <property type="component" value="Unassembled WGS sequence"/>
</dbReference>
<evidence type="ECO:0000313" key="2">
    <source>
        <dbReference type="EMBL" id="EIM24487.1"/>
    </source>
</evidence>
<organism evidence="2 3">
    <name type="scientific">Microvirga lotononidis</name>
    <dbReference type="NCBI Taxonomy" id="864069"/>
    <lineage>
        <taxon>Bacteria</taxon>
        <taxon>Pseudomonadati</taxon>
        <taxon>Pseudomonadota</taxon>
        <taxon>Alphaproteobacteria</taxon>
        <taxon>Hyphomicrobiales</taxon>
        <taxon>Methylobacteriaceae</taxon>
        <taxon>Microvirga</taxon>
    </lineage>
</organism>
<dbReference type="AlphaFoldDB" id="I4YKJ5"/>
<dbReference type="PATRIC" id="fig|864069.3.peg.5595"/>
<evidence type="ECO:0000313" key="3">
    <source>
        <dbReference type="Proteomes" id="UP000003947"/>
    </source>
</evidence>
<feature type="signal peptide" evidence="1">
    <location>
        <begin position="1"/>
        <end position="23"/>
    </location>
</feature>
<gene>
    <name evidence="2" type="ORF">MicloDRAFT_00051990</name>
</gene>
<keyword evidence="3" id="KW-1185">Reference proteome</keyword>
<evidence type="ECO:0000256" key="1">
    <source>
        <dbReference type="SAM" id="SignalP"/>
    </source>
</evidence>
<dbReference type="EMBL" id="JH660647">
    <property type="protein sequence ID" value="EIM24487.1"/>
    <property type="molecule type" value="Genomic_DNA"/>
</dbReference>
<proteinExistence type="predicted"/>
<reference evidence="2 3" key="1">
    <citation type="submission" date="2012-02" db="EMBL/GenBank/DDBJ databases">
        <title>Improved High-Quality Draft sequence of Microvirga sp. WSM3557.</title>
        <authorList>
            <consortium name="US DOE Joint Genome Institute"/>
            <person name="Lucas S."/>
            <person name="Han J."/>
            <person name="Lapidus A."/>
            <person name="Cheng J.-F."/>
            <person name="Goodwin L."/>
            <person name="Pitluck S."/>
            <person name="Peters L."/>
            <person name="Zhang X."/>
            <person name="Detter J.C."/>
            <person name="Han C."/>
            <person name="Tapia R."/>
            <person name="Land M."/>
            <person name="Hauser L."/>
            <person name="Kyrpides N."/>
            <person name="Ivanova N."/>
            <person name="Pagani I."/>
            <person name="Brau L."/>
            <person name="Yates R."/>
            <person name="O'Hara G."/>
            <person name="Rui T."/>
            <person name="Howieson J."/>
            <person name="Reeve W."/>
            <person name="Woyke T."/>
        </authorList>
    </citation>
    <scope>NUCLEOTIDE SEQUENCE [LARGE SCALE GENOMIC DNA]</scope>
    <source>
        <strain evidence="2 3">WSM3557</strain>
    </source>
</reference>